<evidence type="ECO:0000256" key="6">
    <source>
        <dbReference type="ARBA" id="ARBA00023015"/>
    </source>
</evidence>
<evidence type="ECO:0000313" key="13">
    <source>
        <dbReference type="Proteomes" id="UP000191024"/>
    </source>
</evidence>
<keyword evidence="2" id="KW-0479">Metal-binding</keyword>
<feature type="domain" description="C2H2-type" evidence="11">
    <location>
        <begin position="631"/>
        <end position="658"/>
    </location>
</feature>
<keyword evidence="3" id="KW-0677">Repeat</keyword>
<dbReference type="Gene3D" id="6.10.140.370">
    <property type="match status" value="1"/>
</dbReference>
<dbReference type="Pfam" id="PF00096">
    <property type="entry name" value="zf-C2H2"/>
    <property type="match status" value="2"/>
</dbReference>
<dbReference type="InterPro" id="IPR051061">
    <property type="entry name" value="Zinc_finger_trans_reg"/>
</dbReference>
<evidence type="ECO:0000313" key="12">
    <source>
        <dbReference type="EMBL" id="SCV03723.1"/>
    </source>
</evidence>
<dbReference type="Pfam" id="PF21816">
    <property type="entry name" value="Zap1_zf1"/>
    <property type="match status" value="1"/>
</dbReference>
<accession>A0A1G4KH59</accession>
<feature type="compositionally biased region" description="Basic residues" evidence="10">
    <location>
        <begin position="332"/>
        <end position="344"/>
    </location>
</feature>
<name>A0A1G4KH59_9SACH</name>
<evidence type="ECO:0000256" key="1">
    <source>
        <dbReference type="ARBA" id="ARBA00004123"/>
    </source>
</evidence>
<dbReference type="Pfam" id="PF13912">
    <property type="entry name" value="zf-C2H2_6"/>
    <property type="match status" value="1"/>
</dbReference>
<dbReference type="GO" id="GO:0005634">
    <property type="term" value="C:nucleus"/>
    <property type="evidence" value="ECO:0007669"/>
    <property type="project" value="UniProtKB-SubCell"/>
</dbReference>
<feature type="compositionally biased region" description="Basic residues" evidence="10">
    <location>
        <begin position="251"/>
        <end position="267"/>
    </location>
</feature>
<feature type="domain" description="C2H2-type" evidence="11">
    <location>
        <begin position="659"/>
        <end position="686"/>
    </location>
</feature>
<dbReference type="FunFam" id="3.30.160.60:FF:000032">
    <property type="entry name" value="Krueppel-like factor 4"/>
    <property type="match status" value="1"/>
</dbReference>
<dbReference type="SMART" id="SM00355">
    <property type="entry name" value="ZnF_C2H2"/>
    <property type="match status" value="8"/>
</dbReference>
<feature type="domain" description="C2H2-type" evidence="11">
    <location>
        <begin position="713"/>
        <end position="741"/>
    </location>
</feature>
<evidence type="ECO:0000256" key="8">
    <source>
        <dbReference type="ARBA" id="ARBA00023242"/>
    </source>
</evidence>
<dbReference type="OrthoDB" id="3437960at2759"/>
<keyword evidence="4 9" id="KW-0863">Zinc-finger</keyword>
<dbReference type="STRING" id="1230905.A0A1G4KH59"/>
<keyword evidence="5" id="KW-0862">Zinc</keyword>
<dbReference type="PANTHER" id="PTHR46179:SF13">
    <property type="entry name" value="C2H2-TYPE DOMAIN-CONTAINING PROTEIN"/>
    <property type="match status" value="1"/>
</dbReference>
<dbReference type="GO" id="GO:0006357">
    <property type="term" value="P:regulation of transcription by RNA polymerase II"/>
    <property type="evidence" value="ECO:0007669"/>
    <property type="project" value="TreeGrafter"/>
</dbReference>
<evidence type="ECO:0000256" key="2">
    <source>
        <dbReference type="ARBA" id="ARBA00022723"/>
    </source>
</evidence>
<dbReference type="GO" id="GO:0008270">
    <property type="term" value="F:zinc ion binding"/>
    <property type="evidence" value="ECO:0007669"/>
    <property type="project" value="UniProtKB-KW"/>
</dbReference>
<dbReference type="AlphaFoldDB" id="A0A1G4KH59"/>
<reference evidence="13" key="1">
    <citation type="submission" date="2016-03" db="EMBL/GenBank/DDBJ databases">
        <authorList>
            <person name="Devillers H."/>
        </authorList>
    </citation>
    <scope>NUCLEOTIDE SEQUENCE [LARGE SCALE GENOMIC DNA]</scope>
</reference>
<evidence type="ECO:0000256" key="7">
    <source>
        <dbReference type="ARBA" id="ARBA00023163"/>
    </source>
</evidence>
<keyword evidence="13" id="KW-1185">Reference proteome</keyword>
<feature type="region of interest" description="Disordered" evidence="10">
    <location>
        <begin position="23"/>
        <end position="82"/>
    </location>
</feature>
<dbReference type="InterPro" id="IPR013087">
    <property type="entry name" value="Znf_C2H2_type"/>
</dbReference>
<dbReference type="InterPro" id="IPR036236">
    <property type="entry name" value="Znf_C2H2_sf"/>
</dbReference>
<dbReference type="InterPro" id="IPR040792">
    <property type="entry name" value="Zap1_Znf2"/>
</dbReference>
<dbReference type="InterPro" id="IPR048420">
    <property type="entry name" value="Zap1-like_Znf1"/>
</dbReference>
<evidence type="ECO:0000256" key="4">
    <source>
        <dbReference type="ARBA" id="ARBA00022771"/>
    </source>
</evidence>
<keyword evidence="8" id="KW-0539">Nucleus</keyword>
<dbReference type="PROSITE" id="PS50157">
    <property type="entry name" value="ZINC_FINGER_C2H2_2"/>
    <property type="match status" value="5"/>
</dbReference>
<dbReference type="SUPFAM" id="SSF57667">
    <property type="entry name" value="beta-beta-alpha zinc fingers"/>
    <property type="match status" value="5"/>
</dbReference>
<evidence type="ECO:0000256" key="5">
    <source>
        <dbReference type="ARBA" id="ARBA00022833"/>
    </source>
</evidence>
<dbReference type="Pfam" id="PF18217">
    <property type="entry name" value="Zap1_zf2"/>
    <property type="match status" value="1"/>
</dbReference>
<feature type="domain" description="C2H2-type" evidence="11">
    <location>
        <begin position="687"/>
        <end position="709"/>
    </location>
</feature>
<proteinExistence type="predicted"/>
<evidence type="ECO:0000256" key="9">
    <source>
        <dbReference type="PROSITE-ProRule" id="PRU00042"/>
    </source>
</evidence>
<evidence type="ECO:0000256" key="10">
    <source>
        <dbReference type="SAM" id="MobiDB-lite"/>
    </source>
</evidence>
<dbReference type="Gene3D" id="3.30.160.60">
    <property type="entry name" value="Classic Zinc Finger"/>
    <property type="match status" value="5"/>
</dbReference>
<dbReference type="PANTHER" id="PTHR46179">
    <property type="entry name" value="ZINC FINGER PROTEIN"/>
    <property type="match status" value="1"/>
</dbReference>
<feature type="compositionally biased region" description="Polar residues" evidence="10">
    <location>
        <begin position="270"/>
        <end position="288"/>
    </location>
</feature>
<dbReference type="FunFam" id="3.30.160.60:FF:000557">
    <property type="entry name" value="zinc finger and SCAN domain-containing protein 29"/>
    <property type="match status" value="1"/>
</dbReference>
<feature type="compositionally biased region" description="Low complexity" evidence="10">
    <location>
        <begin position="319"/>
        <end position="330"/>
    </location>
</feature>
<gene>
    <name evidence="12" type="ORF">LAMI_0H10440G</name>
</gene>
<feature type="domain" description="C2H2-type" evidence="11">
    <location>
        <begin position="601"/>
        <end position="630"/>
    </location>
</feature>
<feature type="region of interest" description="Disordered" evidence="10">
    <location>
        <begin position="245"/>
        <end position="294"/>
    </location>
</feature>
<dbReference type="PROSITE" id="PS00028">
    <property type="entry name" value="ZINC_FINGER_C2H2_1"/>
    <property type="match status" value="5"/>
</dbReference>
<protein>
    <submittedName>
        <fullName evidence="12">LAMI_0H10440g1_1</fullName>
    </submittedName>
</protein>
<organism evidence="12 13">
    <name type="scientific">Lachancea mirantina</name>
    <dbReference type="NCBI Taxonomy" id="1230905"/>
    <lineage>
        <taxon>Eukaryota</taxon>
        <taxon>Fungi</taxon>
        <taxon>Dikarya</taxon>
        <taxon>Ascomycota</taxon>
        <taxon>Saccharomycotina</taxon>
        <taxon>Saccharomycetes</taxon>
        <taxon>Saccharomycetales</taxon>
        <taxon>Saccharomycetaceae</taxon>
        <taxon>Lachancea</taxon>
    </lineage>
</organism>
<dbReference type="FunFam" id="3.30.160.60:FF:002169">
    <property type="entry name" value="Zgc:174573"/>
    <property type="match status" value="1"/>
</dbReference>
<dbReference type="Proteomes" id="UP000191024">
    <property type="component" value="Chromosome H"/>
</dbReference>
<keyword evidence="7" id="KW-0804">Transcription</keyword>
<sequence length="741" mass="83456">MSNSKGVVHGHFHNFNNVTYVHGHVHQRKSSARDSDDPTTDSLAKTSEKNDGGSGSSEVVDDLPRDSTMTTSLSEKEKSSDMLKLGDPDICSQFVDCQHFEFINFHNLNLFDEKNAAKSVGAETSADVDSGPLKRRKLHDCACQPRLVEVCCDTEHESGIITPQDVKEAPIYERSPQSPVSQPQKIYLPSHAHLNHNPQEAHALGAGAIAGLIGCDLTCQPDVSENDQSFQEFCDQCINLNAEDDVPSSHPHPHVHSHKQVHSKRHAPVNMNSASDTRTSQHAHSNAEQNHEHVVDPAIDLRILEDLTSISNMCQFPFNNQSSSQGSDNNTNHHHHHHHHHHNHPCGVKSLGKVKDEPVQGLDQAFDKTEHKDTLDSYFQEHPCFHHHHTIELHPHSTLSSLQAPATACFNTERDLVVDNCEPIVNATASDQQKASTEKPTVADPQNIISFNWYIDGSGSPVECKWSHCDQLYTNLVDLQSHILKDHILNDPLPTAVLPTPQGHYDCEWEKCTFEAEDTFSLMNHINGEHGIGFDMKVVDSKALNEESENHQFLHSGTYPIKASKNSLICKWDGCMREFPNEKELNDHIENNHVPRGQSSYVCLWEGCNKKISQRQKLQRHLRVHTKYKPFKCQVCSKCFSTQDILQQHMRTHSGERPFICNHCGKGFATSSSLRIHIRTHTGEKPLQCKVCGKRFNESSNLSKHMKIHERTFKCEHCKKSFDFLEQLQAHCSKCASGQKH</sequence>
<dbReference type="EMBL" id="LT598468">
    <property type="protein sequence ID" value="SCV03723.1"/>
    <property type="molecule type" value="Genomic_DNA"/>
</dbReference>
<evidence type="ECO:0000256" key="3">
    <source>
        <dbReference type="ARBA" id="ARBA00022737"/>
    </source>
</evidence>
<comment type="subcellular location">
    <subcellularLocation>
        <location evidence="1">Nucleus</location>
    </subcellularLocation>
</comment>
<feature type="region of interest" description="Disordered" evidence="10">
    <location>
        <begin position="318"/>
        <end position="352"/>
    </location>
</feature>
<evidence type="ECO:0000259" key="11">
    <source>
        <dbReference type="PROSITE" id="PS50157"/>
    </source>
</evidence>
<keyword evidence="6" id="KW-0805">Transcription regulation</keyword>